<evidence type="ECO:0000256" key="4">
    <source>
        <dbReference type="PIRSR" id="PIRSR000103-1"/>
    </source>
</evidence>
<evidence type="ECO:0000259" key="6">
    <source>
        <dbReference type="Pfam" id="PF14833"/>
    </source>
</evidence>
<dbReference type="InterPro" id="IPR006115">
    <property type="entry name" value="6PGDH_NADP-bd"/>
</dbReference>
<dbReference type="InterPro" id="IPR008927">
    <property type="entry name" value="6-PGluconate_DH-like_C_sf"/>
</dbReference>
<dbReference type="PIRSF" id="PIRSF000103">
    <property type="entry name" value="HIBADH"/>
    <property type="match status" value="1"/>
</dbReference>
<dbReference type="Gene3D" id="1.10.1040.10">
    <property type="entry name" value="N-(1-d-carboxylethyl)-l-norvaline Dehydrogenase, domain 2"/>
    <property type="match status" value="1"/>
</dbReference>
<evidence type="ECO:0000313" key="8">
    <source>
        <dbReference type="Proteomes" id="UP000615026"/>
    </source>
</evidence>
<keyword evidence="2" id="KW-0560">Oxidoreductase</keyword>
<dbReference type="EMBL" id="JADEXP010000172">
    <property type="protein sequence ID" value="MBE9068472.1"/>
    <property type="molecule type" value="Genomic_DNA"/>
</dbReference>
<dbReference type="SUPFAM" id="SSF48179">
    <property type="entry name" value="6-phosphogluconate dehydrogenase C-terminal domain-like"/>
    <property type="match status" value="1"/>
</dbReference>
<dbReference type="GO" id="GO:0051287">
    <property type="term" value="F:NAD binding"/>
    <property type="evidence" value="ECO:0007669"/>
    <property type="project" value="InterPro"/>
</dbReference>
<dbReference type="PANTHER" id="PTHR43580">
    <property type="entry name" value="OXIDOREDUCTASE GLYR1-RELATED"/>
    <property type="match status" value="1"/>
</dbReference>
<keyword evidence="3" id="KW-0520">NAD</keyword>
<dbReference type="Pfam" id="PF14833">
    <property type="entry name" value="NAD_binding_11"/>
    <property type="match status" value="1"/>
</dbReference>
<dbReference type="GO" id="GO:0016491">
    <property type="term" value="F:oxidoreductase activity"/>
    <property type="evidence" value="ECO:0007669"/>
    <property type="project" value="UniProtKB-KW"/>
</dbReference>
<dbReference type="PANTHER" id="PTHR43580:SF9">
    <property type="entry name" value="GLYOXYLATE_SUCCINIC SEMIALDEHYDE REDUCTASE 1"/>
    <property type="match status" value="1"/>
</dbReference>
<name>A0A928ZVZ2_LEPEC</name>
<reference evidence="7" key="1">
    <citation type="submission" date="2020-10" db="EMBL/GenBank/DDBJ databases">
        <authorList>
            <person name="Castelo-Branco R."/>
            <person name="Eusebio N."/>
            <person name="Adriana R."/>
            <person name="Vieira A."/>
            <person name="Brugerolle De Fraissinette N."/>
            <person name="Rezende De Castro R."/>
            <person name="Schneider M.P."/>
            <person name="Vasconcelos V."/>
            <person name="Leao P.N."/>
        </authorList>
    </citation>
    <scope>NUCLEOTIDE SEQUENCE</scope>
    <source>
        <strain evidence="7">LEGE 11479</strain>
    </source>
</reference>
<evidence type="ECO:0000256" key="2">
    <source>
        <dbReference type="ARBA" id="ARBA00023002"/>
    </source>
</evidence>
<keyword evidence="8" id="KW-1185">Reference proteome</keyword>
<evidence type="ECO:0000259" key="5">
    <source>
        <dbReference type="Pfam" id="PF03446"/>
    </source>
</evidence>
<dbReference type="InterPro" id="IPR051265">
    <property type="entry name" value="HIBADH-related_NP60_sf"/>
</dbReference>
<dbReference type="InterPro" id="IPR036291">
    <property type="entry name" value="NAD(P)-bd_dom_sf"/>
</dbReference>
<comment type="caution">
    <text evidence="7">The sequence shown here is derived from an EMBL/GenBank/DDBJ whole genome shotgun (WGS) entry which is preliminary data.</text>
</comment>
<accession>A0A928ZVZ2</accession>
<dbReference type="Pfam" id="PF03446">
    <property type="entry name" value="NAD_binding_2"/>
    <property type="match status" value="1"/>
</dbReference>
<organism evidence="7 8">
    <name type="scientific">Leptolyngbya cf. ectocarpi LEGE 11479</name>
    <dbReference type="NCBI Taxonomy" id="1828722"/>
    <lineage>
        <taxon>Bacteria</taxon>
        <taxon>Bacillati</taxon>
        <taxon>Cyanobacteriota</taxon>
        <taxon>Cyanophyceae</taxon>
        <taxon>Leptolyngbyales</taxon>
        <taxon>Leptolyngbyaceae</taxon>
        <taxon>Leptolyngbya group</taxon>
        <taxon>Leptolyngbya</taxon>
    </lineage>
</organism>
<feature type="domain" description="6-phosphogluconate dehydrogenase NADP-binding" evidence="5">
    <location>
        <begin position="2"/>
        <end position="153"/>
    </location>
</feature>
<comment type="similarity">
    <text evidence="1">Belongs to the HIBADH-related family.</text>
</comment>
<protein>
    <submittedName>
        <fullName evidence="7">NAD(P)-dependent oxidoreductase</fullName>
    </submittedName>
</protein>
<evidence type="ECO:0000256" key="3">
    <source>
        <dbReference type="ARBA" id="ARBA00023027"/>
    </source>
</evidence>
<dbReference type="GO" id="GO:0050661">
    <property type="term" value="F:NADP binding"/>
    <property type="evidence" value="ECO:0007669"/>
    <property type="project" value="InterPro"/>
</dbReference>
<dbReference type="AlphaFoldDB" id="A0A928ZVZ2"/>
<dbReference type="InterPro" id="IPR015815">
    <property type="entry name" value="HIBADH-related"/>
</dbReference>
<dbReference type="SUPFAM" id="SSF51735">
    <property type="entry name" value="NAD(P)-binding Rossmann-fold domains"/>
    <property type="match status" value="1"/>
</dbReference>
<dbReference type="Gene3D" id="3.40.50.720">
    <property type="entry name" value="NAD(P)-binding Rossmann-like Domain"/>
    <property type="match status" value="1"/>
</dbReference>
<sequence length="288" mass="30512">MNISFLGTGLMGAPMAQRLQASGHQVYGWNRSPDKLKPLLKDGIQPAKTPAAAITASQLIVLMLTDAAAIHATLLSPEAAAKLTGRTVLQMGTIAPQESKAIAQAVQAAGGDYLEAPVLGSIPEANAGTLIVMVGATPDQFDQWRPVLECFGPEPQLMGPVGAGSGVKLAMNQLIGSLTTAFAMSLGLVQQEAIDIEKFMTIVRQSALYAPTFDKKLGRMSDRNFTRPNFPTKHLLKDMNLFVRSAETFNADVAASVAQMVQQAVQQGLADQDYSAVFAAVQESGREG</sequence>
<dbReference type="InterPro" id="IPR013328">
    <property type="entry name" value="6PGD_dom2"/>
</dbReference>
<feature type="domain" description="3-hydroxyisobutyrate dehydrogenase-like NAD-binding" evidence="6">
    <location>
        <begin position="162"/>
        <end position="278"/>
    </location>
</feature>
<evidence type="ECO:0000256" key="1">
    <source>
        <dbReference type="ARBA" id="ARBA00009080"/>
    </source>
</evidence>
<evidence type="ECO:0000313" key="7">
    <source>
        <dbReference type="EMBL" id="MBE9068472.1"/>
    </source>
</evidence>
<dbReference type="InterPro" id="IPR029154">
    <property type="entry name" value="HIBADH-like_NADP-bd"/>
</dbReference>
<gene>
    <name evidence="7" type="ORF">IQ260_17620</name>
</gene>
<proteinExistence type="inferred from homology"/>
<dbReference type="Proteomes" id="UP000615026">
    <property type="component" value="Unassembled WGS sequence"/>
</dbReference>
<feature type="active site" evidence="4">
    <location>
        <position position="168"/>
    </location>
</feature>
<dbReference type="RefSeq" id="WP_193994418.1">
    <property type="nucleotide sequence ID" value="NZ_JADEXP010000172.1"/>
</dbReference>